<name>A0ABN6IEF7_9MYCO</name>
<evidence type="ECO:0000259" key="6">
    <source>
        <dbReference type="SMART" id="SM00823"/>
    </source>
</evidence>
<dbReference type="InterPro" id="IPR000873">
    <property type="entry name" value="AMP-dep_synth/lig_dom"/>
</dbReference>
<dbReference type="SUPFAM" id="SSF47336">
    <property type="entry name" value="ACP-like"/>
    <property type="match status" value="1"/>
</dbReference>
<dbReference type="CDD" id="cd05235">
    <property type="entry name" value="SDR_e1"/>
    <property type="match status" value="1"/>
</dbReference>
<comment type="function">
    <text evidence="5">Catalyzes the ATP- and NADPH-dependent reduction of carboxylic acids to the corresponding aldehydes.</text>
</comment>
<dbReference type="PANTHER" id="PTHR43272">
    <property type="entry name" value="LONG-CHAIN-FATTY-ACID--COA LIGASE"/>
    <property type="match status" value="1"/>
</dbReference>
<dbReference type="SUPFAM" id="SSF56801">
    <property type="entry name" value="Acetyl-CoA synthetase-like"/>
    <property type="match status" value="1"/>
</dbReference>
<evidence type="ECO:0000256" key="1">
    <source>
        <dbReference type="ARBA" id="ARBA00022450"/>
    </source>
</evidence>
<dbReference type="Pfam" id="PF00550">
    <property type="entry name" value="PP-binding"/>
    <property type="match status" value="1"/>
</dbReference>
<evidence type="ECO:0000256" key="4">
    <source>
        <dbReference type="ARBA" id="ARBA00022840"/>
    </source>
</evidence>
<dbReference type="InterPro" id="IPR013120">
    <property type="entry name" value="FAR_NAD-bd"/>
</dbReference>
<evidence type="ECO:0000256" key="3">
    <source>
        <dbReference type="ARBA" id="ARBA00022741"/>
    </source>
</evidence>
<feature type="binding site" evidence="5">
    <location>
        <position position="503"/>
    </location>
    <ligand>
        <name>AMP</name>
        <dbReference type="ChEBI" id="CHEBI:456215"/>
    </ligand>
</feature>
<comment type="domain">
    <text evidence="5">The N-terminal domain likely catalyzes substrate activation by formation of an initial acyl-AMP intermediate, the central region contains the phosphopantetheine attachment site, and the C-terminal domain catalyzes the reduction by NADPH of the intermediate thioester formed from the attack of the phosphopantetheine thiol at the carbonyl carbon of acyl-AMP.</text>
</comment>
<dbReference type="InterPro" id="IPR009081">
    <property type="entry name" value="PP-bd_ACP"/>
</dbReference>
<dbReference type="PROSITE" id="PS00455">
    <property type="entry name" value="AMP_BINDING"/>
    <property type="match status" value="1"/>
</dbReference>
<comment type="cofactor">
    <cofactor evidence="5">
        <name>pantetheine 4'-phosphate</name>
        <dbReference type="ChEBI" id="CHEBI:47942"/>
    </cofactor>
    <text evidence="5">Binds 1 phosphopantetheine covalently.</text>
</comment>
<keyword evidence="1 5" id="KW-0596">Phosphopantetheine</keyword>
<keyword evidence="5" id="KW-0560">Oxidoreductase</keyword>
<evidence type="ECO:0000256" key="2">
    <source>
        <dbReference type="ARBA" id="ARBA00022553"/>
    </source>
</evidence>
<dbReference type="NCBIfam" id="NF041592">
    <property type="entry name" value="carboxyl_red"/>
    <property type="match status" value="1"/>
</dbReference>
<dbReference type="InterPro" id="IPR020845">
    <property type="entry name" value="AMP-binding_CS"/>
</dbReference>
<comment type="catalytic activity">
    <reaction evidence="5">
        <text>a carboxylate + ATP + NADPH + H(+) = an aldehyde + AMP + diphosphate + NADP(+)</text>
        <dbReference type="Rhea" id="RHEA:50916"/>
        <dbReference type="ChEBI" id="CHEBI:15378"/>
        <dbReference type="ChEBI" id="CHEBI:17478"/>
        <dbReference type="ChEBI" id="CHEBI:29067"/>
        <dbReference type="ChEBI" id="CHEBI:30616"/>
        <dbReference type="ChEBI" id="CHEBI:33019"/>
        <dbReference type="ChEBI" id="CHEBI:57783"/>
        <dbReference type="ChEBI" id="CHEBI:58349"/>
        <dbReference type="ChEBI" id="CHEBI:456215"/>
    </reaction>
</comment>
<reference evidence="7 8" key="1">
    <citation type="submission" date="2021-07" db="EMBL/GenBank/DDBJ databases">
        <title>Complete genome sequence of nontuberculous Mycobacterium sp. TY59.</title>
        <authorList>
            <person name="Fukushima K."/>
        </authorList>
    </citation>
    <scope>NUCLEOTIDE SEQUENCE [LARGE SCALE GENOMIC DNA]</scope>
    <source>
        <strain evidence="7 8">TY59</strain>
    </source>
</reference>
<feature type="binding site" evidence="5">
    <location>
        <begin position="797"/>
        <end position="800"/>
    </location>
    <ligand>
        <name>NADP(+)</name>
        <dbReference type="ChEBI" id="CHEBI:58349"/>
    </ligand>
</feature>
<dbReference type="Pfam" id="PF00501">
    <property type="entry name" value="AMP-binding"/>
    <property type="match status" value="1"/>
</dbReference>
<feature type="modified residue" description="O-(pantetheine 4'-phosphoryl)serine" evidence="5">
    <location>
        <position position="699"/>
    </location>
</feature>
<gene>
    <name evidence="5" type="primary">car</name>
    <name evidence="7" type="ORF">MTY59_01440</name>
</gene>
<dbReference type="Gene3D" id="1.10.1200.10">
    <property type="entry name" value="ACP-like"/>
    <property type="match status" value="1"/>
</dbReference>
<keyword evidence="5" id="KW-0521">NADP</keyword>
<dbReference type="EMBL" id="AP024828">
    <property type="protein sequence ID" value="BCZ20289.1"/>
    <property type="molecule type" value="Genomic_DNA"/>
</dbReference>
<comment type="caution">
    <text evidence="5">Lacks conserved residue(s) required for the propagation of feature annotation.</text>
</comment>
<dbReference type="InterPro" id="IPR046407">
    <property type="entry name" value="CAR"/>
</dbReference>
<dbReference type="CDD" id="cd17632">
    <property type="entry name" value="AFD_CAR-like"/>
    <property type="match status" value="1"/>
</dbReference>
<feature type="binding site" evidence="5">
    <location>
        <position position="524"/>
    </location>
    <ligand>
        <name>AMP</name>
        <dbReference type="ChEBI" id="CHEBI:456215"/>
    </ligand>
</feature>
<keyword evidence="3 5" id="KW-0547">Nucleotide-binding</keyword>
<dbReference type="NCBIfam" id="TIGR01746">
    <property type="entry name" value="Thioester-redct"/>
    <property type="match status" value="1"/>
</dbReference>
<feature type="binding site" evidence="5">
    <location>
        <position position="834"/>
    </location>
    <ligand>
        <name>NADP(+)</name>
        <dbReference type="ChEBI" id="CHEBI:58349"/>
    </ligand>
</feature>
<evidence type="ECO:0000313" key="8">
    <source>
        <dbReference type="Proteomes" id="UP000826012"/>
    </source>
</evidence>
<dbReference type="InterPro" id="IPR020806">
    <property type="entry name" value="PKS_PP-bd"/>
</dbReference>
<dbReference type="RefSeq" id="WP_221043982.1">
    <property type="nucleotide sequence ID" value="NZ_AP024828.1"/>
</dbReference>
<evidence type="ECO:0000256" key="5">
    <source>
        <dbReference type="HAMAP-Rule" id="MF_02247"/>
    </source>
</evidence>
<sequence length="1182" mass="129365">MATSIHSDPSNPLGLGGRREQRRAHRIAHLYASDSQFRATKPLPGVIDAARRPGLRLGQILQTLVDGYLNRPALGQRARELVLDPATGRITPRLLPGFDTISYGDLWTRVRALAAAWHRDETSPVNTGDFVATVGFAGPDYLTVDLVCAYLGLVSVPLQHNAPVSILKPIIDETEPRVLAAGAAYLDLAVESALESVSLRHLVVFDYQPQIDVHRENLERARSRLHDAGKPIIVSTLEELIQRGRQLPPEPLYTGATDERLAMILYTSGSTGTPKGAMLTERMLTRLWTSPIIESETPVFNVNFFPLNHIAGRFPLIASFLAGGTSYFVAEPDLSTLFDDWALARPTELLLVPRVVEMLFQHYRSMVDRLTLENPDIADAEAEAAVELRELVLGGRVLRTFVSTAPLAAELREFLESCLDIHVGDLYGLTEVVPVTRDGVIVRPSVTDYKLIDVPELGYFTTDKPYPRGELLVKSENSTPGYYKRPEVTAEAFDEDGYYRTGDVMAEVAPDHLEYVDRRKNVLKLANGEFVAVANLEAVFGTAPLVRQIFVYGNSERSYLLAVIVPTAEAFSQFGDESTALKAALRESLQQTAKTAELQAYEVPADFLIETEPFSPANGLLSGIGKNLRPKLKDAYGAGLEQLYAELAAAQVGELRALRQAAAERPLLDTVIGAARVVLGSPGDNVDGNAHFTDLGGDSLSALTFSNLLEELLGIEVSVGVIVSPASDLSQIADYIEAERRSGSRPTFARTHGKGETTIYASDLTLEKFIDAKSLTAAKTLPRVTGEPHTVLLTGANGYLGRFVTLEWLQRLSRTSGKLITIIRGSDADVARARLEKAFNSGDPQLLQRFRELAANHLEVMTGDIGEPNLGLDPTAWERLANTTDLIVHVGALVNHVLPYDQLFGPNVVGTAEVIKLAISARIKPITFMSTVAVATPIAPDKFAEDGDIRVISPVRTIDDSYANGYGNSKWAAEVLLREAFDRCGLPVTVFRSDMILAHSRYVGQLNVVDNFTRLIFSLLATGIAPGSFYQTDAAGNRARAHYAGLPADFVAEAVTTLGKQVTFRSFDVENPHDDGISLDTFVDWLIDAGHKIKRIGDHHEWLTRFETALKTLPEKQRRHSVLPLLGAYREPEMPLRGAPTPTEEFQTAVRAARIGADKDIPHLSAALIDKYVTDLQHLGLL</sequence>
<feature type="binding site" evidence="5">
    <location>
        <position position="930"/>
    </location>
    <ligand>
        <name>NADP(+)</name>
        <dbReference type="ChEBI" id="CHEBI:58349"/>
    </ligand>
</feature>
<accession>A0ABN6IEF7</accession>
<evidence type="ECO:0000313" key="7">
    <source>
        <dbReference type="EMBL" id="BCZ20289.1"/>
    </source>
</evidence>
<dbReference type="EC" id="1.2.1.-" evidence="5"/>
<organism evidence="7 8">
    <name type="scientific">Mycobacterium senriense</name>
    <dbReference type="NCBI Taxonomy" id="2775496"/>
    <lineage>
        <taxon>Bacteria</taxon>
        <taxon>Bacillati</taxon>
        <taxon>Actinomycetota</taxon>
        <taxon>Actinomycetes</taxon>
        <taxon>Mycobacteriales</taxon>
        <taxon>Mycobacteriaceae</taxon>
        <taxon>Mycobacterium</taxon>
        <taxon>Mycobacterium avium complex (MAC)</taxon>
    </lineage>
</organism>
<dbReference type="InterPro" id="IPR010080">
    <property type="entry name" value="Thioester_reductase-like_dom"/>
</dbReference>
<feature type="binding site" evidence="5">
    <location>
        <position position="430"/>
    </location>
    <ligand>
        <name>AMP</name>
        <dbReference type="ChEBI" id="CHEBI:456215"/>
    </ligand>
</feature>
<feature type="binding site" evidence="5">
    <location>
        <position position="966"/>
    </location>
    <ligand>
        <name>NADP(+)</name>
        <dbReference type="ChEBI" id="CHEBI:58349"/>
    </ligand>
</feature>
<dbReference type="InterPro" id="IPR036291">
    <property type="entry name" value="NAD(P)-bd_dom_sf"/>
</dbReference>
<keyword evidence="4 5" id="KW-0067">ATP-binding</keyword>
<feature type="binding site" evidence="5">
    <location>
        <begin position="515"/>
        <end position="518"/>
    </location>
    <ligand>
        <name>AMP</name>
        <dbReference type="ChEBI" id="CHEBI:456215"/>
    </ligand>
</feature>
<feature type="binding site" evidence="5">
    <location>
        <position position="404"/>
    </location>
    <ligand>
        <name>AMP</name>
        <dbReference type="ChEBI" id="CHEBI:456215"/>
    </ligand>
</feature>
<dbReference type="PANTHER" id="PTHR43272:SF33">
    <property type="entry name" value="AMP-BINDING DOMAIN-CONTAINING PROTEIN-RELATED"/>
    <property type="match status" value="1"/>
</dbReference>
<comment type="similarity">
    <text evidence="5">Belongs to the ATP-dependent AMP-binding enzyme family. Carboxylic acid reductase subfamily.</text>
</comment>
<dbReference type="Proteomes" id="UP000826012">
    <property type="component" value="Chromosome"/>
</dbReference>
<dbReference type="InterPro" id="IPR036736">
    <property type="entry name" value="ACP-like_sf"/>
</dbReference>
<dbReference type="Gene3D" id="3.40.50.720">
    <property type="entry name" value="NAD(P)-binding Rossmann-like Domain"/>
    <property type="match status" value="1"/>
</dbReference>
<feature type="binding site" evidence="5">
    <location>
        <position position="309"/>
    </location>
    <ligand>
        <name>AMP</name>
        <dbReference type="ChEBI" id="CHEBI:456215"/>
    </ligand>
</feature>
<dbReference type="HAMAP" id="MF_02247">
    <property type="entry name" value="Carbox_acid_reduct"/>
    <property type="match status" value="1"/>
</dbReference>
<dbReference type="Gene3D" id="3.40.50.12780">
    <property type="entry name" value="N-terminal domain of ligase-like"/>
    <property type="match status" value="1"/>
</dbReference>
<feature type="binding site" evidence="5">
    <location>
        <position position="824"/>
    </location>
    <ligand>
        <name>NADP(+)</name>
        <dbReference type="ChEBI" id="CHEBI:58349"/>
    </ligand>
</feature>
<proteinExistence type="inferred from homology"/>
<feature type="binding site" evidence="5">
    <location>
        <position position="993"/>
    </location>
    <ligand>
        <name>NADP(+)</name>
        <dbReference type="ChEBI" id="CHEBI:58349"/>
    </ligand>
</feature>
<feature type="binding site" evidence="5">
    <location>
        <position position="970"/>
    </location>
    <ligand>
        <name>NADP(+)</name>
        <dbReference type="ChEBI" id="CHEBI:58349"/>
    </ligand>
</feature>
<feature type="domain" description="Polyketide synthase-like phosphopantetheine-binding" evidence="6">
    <location>
        <begin position="668"/>
        <end position="740"/>
    </location>
</feature>
<protein>
    <recommendedName>
        <fullName evidence="5">Carboxylic acid reductase</fullName>
        <shortName evidence="5">CAR</shortName>
        <ecNumber evidence="5">1.2.1.-</ecNumber>
    </recommendedName>
    <alternativeName>
        <fullName evidence="5">ATP/NADPH-dependent carboxylic acid reductase</fullName>
    </alternativeName>
</protein>
<feature type="binding site" evidence="5">
    <location>
        <position position="626"/>
    </location>
    <ligand>
        <name>AMP</name>
        <dbReference type="ChEBI" id="CHEBI:456215"/>
    </ligand>
</feature>
<dbReference type="SUPFAM" id="SSF51735">
    <property type="entry name" value="NAD(P)-binding Rossmann-fold domains"/>
    <property type="match status" value="1"/>
</dbReference>
<dbReference type="SMART" id="SM00823">
    <property type="entry name" value="PKS_PP"/>
    <property type="match status" value="1"/>
</dbReference>
<keyword evidence="8" id="KW-1185">Reference proteome</keyword>
<dbReference type="InterPro" id="IPR042099">
    <property type="entry name" value="ANL_N_sf"/>
</dbReference>
<dbReference type="Pfam" id="PF07993">
    <property type="entry name" value="NAD_binding_4"/>
    <property type="match status" value="1"/>
</dbReference>
<keyword evidence="2 5" id="KW-0597">Phosphoprotein</keyword>